<name>A0ABW3GUQ1_9BACL</name>
<dbReference type="RefSeq" id="WP_381009996.1">
    <property type="nucleotide sequence ID" value="NZ_JBHTJF010000016.1"/>
</dbReference>
<reference evidence="2" key="1">
    <citation type="journal article" date="2019" name="Int. J. Syst. Evol. Microbiol.">
        <title>The Global Catalogue of Microorganisms (GCM) 10K type strain sequencing project: providing services to taxonomists for standard genome sequencing and annotation.</title>
        <authorList>
            <consortium name="The Broad Institute Genomics Platform"/>
            <consortium name="The Broad Institute Genome Sequencing Center for Infectious Disease"/>
            <person name="Wu L."/>
            <person name="Ma J."/>
        </authorList>
    </citation>
    <scope>NUCLEOTIDE SEQUENCE [LARGE SCALE GENOMIC DNA]</scope>
    <source>
        <strain evidence="2">CCUG 63563</strain>
    </source>
</reference>
<dbReference type="Proteomes" id="UP001596976">
    <property type="component" value="Unassembled WGS sequence"/>
</dbReference>
<evidence type="ECO:0000313" key="2">
    <source>
        <dbReference type="Proteomes" id="UP001596976"/>
    </source>
</evidence>
<comment type="caution">
    <text evidence="1">The sequence shown here is derived from an EMBL/GenBank/DDBJ whole genome shotgun (WGS) entry which is preliminary data.</text>
</comment>
<sequence>MKVDGMDQLLAELETLGKAGSRIENNALKEAGDIVKSSIVNEAPVRSGKLKGSITVSRVKTKGGVKQVEVGPDKDGWYGKFVEFGTVKMKANPFMARGYENSKEEAMSTIEKSIKDGLGL</sequence>
<dbReference type="EMBL" id="JBHTJF010000016">
    <property type="protein sequence ID" value="MFD0942890.1"/>
    <property type="molecule type" value="Genomic_DNA"/>
</dbReference>
<dbReference type="Pfam" id="PF04883">
    <property type="entry name" value="HK97-gp10_like"/>
    <property type="match status" value="1"/>
</dbReference>
<dbReference type="InterPro" id="IPR010064">
    <property type="entry name" value="HK97-gp10_tail"/>
</dbReference>
<gene>
    <name evidence="1" type="ORF">ACFQ0V_03800</name>
</gene>
<dbReference type="NCBIfam" id="TIGR01725">
    <property type="entry name" value="phge_HK97_gp10"/>
    <property type="match status" value="1"/>
</dbReference>
<accession>A0ABW3GUQ1</accession>
<proteinExistence type="predicted"/>
<evidence type="ECO:0000313" key="1">
    <source>
        <dbReference type="EMBL" id="MFD0942890.1"/>
    </source>
</evidence>
<keyword evidence="2" id="KW-1185">Reference proteome</keyword>
<organism evidence="1 2">
    <name type="scientific">Savagea faecisuis</name>
    <dbReference type="NCBI Taxonomy" id="1274803"/>
    <lineage>
        <taxon>Bacteria</taxon>
        <taxon>Bacillati</taxon>
        <taxon>Bacillota</taxon>
        <taxon>Bacilli</taxon>
        <taxon>Bacillales</taxon>
        <taxon>Caryophanaceae</taxon>
        <taxon>Savagea</taxon>
    </lineage>
</organism>
<protein>
    <submittedName>
        <fullName evidence="1">HK97-gp10 family putative phage morphogenesis protein</fullName>
    </submittedName>
</protein>